<dbReference type="RefSeq" id="WP_167205489.1">
    <property type="nucleotide sequence ID" value="NZ_CP050063.1"/>
</dbReference>
<dbReference type="AlphaFoldDB" id="A0A6G9AHD0"/>
<reference evidence="1 2" key="1">
    <citation type="submission" date="2020-03" db="EMBL/GenBank/DDBJ databases">
        <authorList>
            <person name="Kim M.K."/>
        </authorList>
    </citation>
    <scope>NUCLEOTIDE SEQUENCE [LARGE SCALE GENOMIC DNA]</scope>
    <source>
        <strain evidence="1 2">BT328</strain>
    </source>
</reference>
<evidence type="ECO:0000313" key="2">
    <source>
        <dbReference type="Proteomes" id="UP000501802"/>
    </source>
</evidence>
<dbReference type="Proteomes" id="UP000501802">
    <property type="component" value="Chromosome"/>
</dbReference>
<dbReference type="KEGG" id="spib:G8759_04140"/>
<proteinExistence type="predicted"/>
<gene>
    <name evidence="1" type="ORF">G8759_04140</name>
</gene>
<evidence type="ECO:0000313" key="1">
    <source>
        <dbReference type="EMBL" id="QIP11877.1"/>
    </source>
</evidence>
<keyword evidence="2" id="KW-1185">Reference proteome</keyword>
<name>A0A6G9AHD0_9BACT</name>
<accession>A0A6G9AHD0</accession>
<sequence length="64" mass="7227">MKSKDKQQIADEIKAKVAELEMLIVAAESLGLTVKLSGRTVVNSIFRPETPLTVEIHHYQTEKY</sequence>
<protein>
    <submittedName>
        <fullName evidence="1">Uncharacterized protein</fullName>
    </submittedName>
</protein>
<dbReference type="EMBL" id="CP050063">
    <property type="protein sequence ID" value="QIP11877.1"/>
    <property type="molecule type" value="Genomic_DNA"/>
</dbReference>
<organism evidence="1 2">
    <name type="scientific">Spirosoma aureum</name>
    <dbReference type="NCBI Taxonomy" id="2692134"/>
    <lineage>
        <taxon>Bacteria</taxon>
        <taxon>Pseudomonadati</taxon>
        <taxon>Bacteroidota</taxon>
        <taxon>Cytophagia</taxon>
        <taxon>Cytophagales</taxon>
        <taxon>Cytophagaceae</taxon>
        <taxon>Spirosoma</taxon>
    </lineage>
</organism>